<evidence type="ECO:0000313" key="3">
    <source>
        <dbReference type="Proteomes" id="UP000184356"/>
    </source>
</evidence>
<evidence type="ECO:0000256" key="1">
    <source>
        <dbReference type="SAM" id="SignalP"/>
    </source>
</evidence>
<dbReference type="VEuPathDB" id="FungiDB:ASPSYDRAFT_71459"/>
<dbReference type="OrthoDB" id="2956254at2759"/>
<accession>A0A1L9T691</accession>
<dbReference type="GeneID" id="63766660"/>
<protein>
    <submittedName>
        <fullName evidence="2">Uncharacterized protein</fullName>
    </submittedName>
</protein>
<dbReference type="EMBL" id="KV878593">
    <property type="protein sequence ID" value="OJJ54881.1"/>
    <property type="molecule type" value="Genomic_DNA"/>
</dbReference>
<reference evidence="3" key="1">
    <citation type="journal article" date="2017" name="Genome Biol.">
        <title>Comparative genomics reveals high biological diversity and specific adaptations in the industrially and medically important fungal genus Aspergillus.</title>
        <authorList>
            <person name="de Vries R.P."/>
            <person name="Riley R."/>
            <person name="Wiebenga A."/>
            <person name="Aguilar-Osorio G."/>
            <person name="Amillis S."/>
            <person name="Uchima C.A."/>
            <person name="Anderluh G."/>
            <person name="Asadollahi M."/>
            <person name="Askin M."/>
            <person name="Barry K."/>
            <person name="Battaglia E."/>
            <person name="Bayram O."/>
            <person name="Benocci T."/>
            <person name="Braus-Stromeyer S.A."/>
            <person name="Caldana C."/>
            <person name="Canovas D."/>
            <person name="Cerqueira G.C."/>
            <person name="Chen F."/>
            <person name="Chen W."/>
            <person name="Choi C."/>
            <person name="Clum A."/>
            <person name="Dos Santos R.A."/>
            <person name="Damasio A.R."/>
            <person name="Diallinas G."/>
            <person name="Emri T."/>
            <person name="Fekete E."/>
            <person name="Flipphi M."/>
            <person name="Freyberg S."/>
            <person name="Gallo A."/>
            <person name="Gournas C."/>
            <person name="Habgood R."/>
            <person name="Hainaut M."/>
            <person name="Harispe M.L."/>
            <person name="Henrissat B."/>
            <person name="Hilden K.S."/>
            <person name="Hope R."/>
            <person name="Hossain A."/>
            <person name="Karabika E."/>
            <person name="Karaffa L."/>
            <person name="Karanyi Z."/>
            <person name="Krasevec N."/>
            <person name="Kuo A."/>
            <person name="Kusch H."/>
            <person name="LaButti K."/>
            <person name="Lagendijk E.L."/>
            <person name="Lapidus A."/>
            <person name="Levasseur A."/>
            <person name="Lindquist E."/>
            <person name="Lipzen A."/>
            <person name="Logrieco A.F."/>
            <person name="MacCabe A."/>
            <person name="Maekelae M.R."/>
            <person name="Malavazi I."/>
            <person name="Melin P."/>
            <person name="Meyer V."/>
            <person name="Mielnichuk N."/>
            <person name="Miskei M."/>
            <person name="Molnar A.P."/>
            <person name="Mule G."/>
            <person name="Ngan C.Y."/>
            <person name="Orejas M."/>
            <person name="Orosz E."/>
            <person name="Ouedraogo J.P."/>
            <person name="Overkamp K.M."/>
            <person name="Park H.-S."/>
            <person name="Perrone G."/>
            <person name="Piumi F."/>
            <person name="Punt P.J."/>
            <person name="Ram A.F."/>
            <person name="Ramon A."/>
            <person name="Rauscher S."/>
            <person name="Record E."/>
            <person name="Riano-Pachon D.M."/>
            <person name="Robert V."/>
            <person name="Roehrig J."/>
            <person name="Ruller R."/>
            <person name="Salamov A."/>
            <person name="Salih N.S."/>
            <person name="Samson R.A."/>
            <person name="Sandor E."/>
            <person name="Sanguinetti M."/>
            <person name="Schuetze T."/>
            <person name="Sepcic K."/>
            <person name="Shelest E."/>
            <person name="Sherlock G."/>
            <person name="Sophianopoulou V."/>
            <person name="Squina F.M."/>
            <person name="Sun H."/>
            <person name="Susca A."/>
            <person name="Todd R.B."/>
            <person name="Tsang A."/>
            <person name="Unkles S.E."/>
            <person name="van de Wiele N."/>
            <person name="van Rossen-Uffink D."/>
            <person name="Oliveira J.V."/>
            <person name="Vesth T.C."/>
            <person name="Visser J."/>
            <person name="Yu J.-H."/>
            <person name="Zhou M."/>
            <person name="Andersen M.R."/>
            <person name="Archer D.B."/>
            <person name="Baker S.E."/>
            <person name="Benoit I."/>
            <person name="Brakhage A.A."/>
            <person name="Braus G.H."/>
            <person name="Fischer R."/>
            <person name="Frisvad J.C."/>
            <person name="Goldman G.H."/>
            <person name="Houbraken J."/>
            <person name="Oakley B."/>
            <person name="Pocsi I."/>
            <person name="Scazzocchio C."/>
            <person name="Seiboth B."/>
            <person name="vanKuyk P.A."/>
            <person name="Wortman J."/>
            <person name="Dyer P.S."/>
            <person name="Grigoriev I.V."/>
        </authorList>
    </citation>
    <scope>NUCLEOTIDE SEQUENCE [LARGE SCALE GENOMIC DNA]</scope>
    <source>
        <strain evidence="3">CBS 593.65</strain>
    </source>
</reference>
<dbReference type="AlphaFoldDB" id="A0A1L9T691"/>
<feature type="chain" id="PRO_5012860673" evidence="1">
    <location>
        <begin position="22"/>
        <end position="125"/>
    </location>
</feature>
<sequence length="125" mass="13255">MRLYELLLAIPGMVALATASALPVENAASDNCQDNLGNCYGNGCAGVFENPNDTVGQCTAGTWKGCPCEKCGGGNGRVLDYSDKFAISFAASFIRASHSKRMIFIVHFLRAVVDGIIAQSRDCKS</sequence>
<dbReference type="RefSeq" id="XP_040698687.1">
    <property type="nucleotide sequence ID" value="XM_040850587.1"/>
</dbReference>
<gene>
    <name evidence="2" type="ORF">ASPSYDRAFT_71459</name>
</gene>
<name>A0A1L9T691_9EURO</name>
<evidence type="ECO:0000313" key="2">
    <source>
        <dbReference type="EMBL" id="OJJ54881.1"/>
    </source>
</evidence>
<proteinExistence type="predicted"/>
<dbReference type="Proteomes" id="UP000184356">
    <property type="component" value="Unassembled WGS sequence"/>
</dbReference>
<keyword evidence="1" id="KW-0732">Signal</keyword>
<keyword evidence="3" id="KW-1185">Reference proteome</keyword>
<organism evidence="2 3">
    <name type="scientific">Aspergillus sydowii CBS 593.65</name>
    <dbReference type="NCBI Taxonomy" id="1036612"/>
    <lineage>
        <taxon>Eukaryota</taxon>
        <taxon>Fungi</taxon>
        <taxon>Dikarya</taxon>
        <taxon>Ascomycota</taxon>
        <taxon>Pezizomycotina</taxon>
        <taxon>Eurotiomycetes</taxon>
        <taxon>Eurotiomycetidae</taxon>
        <taxon>Eurotiales</taxon>
        <taxon>Aspergillaceae</taxon>
        <taxon>Aspergillus</taxon>
        <taxon>Aspergillus subgen. Nidulantes</taxon>
    </lineage>
</organism>
<feature type="signal peptide" evidence="1">
    <location>
        <begin position="1"/>
        <end position="21"/>
    </location>
</feature>